<gene>
    <name evidence="1" type="ORF">BU25DRAFT_462455</name>
</gene>
<evidence type="ECO:0000313" key="1">
    <source>
        <dbReference type="EMBL" id="KAF2622822.1"/>
    </source>
</evidence>
<comment type="caution">
    <text evidence="1">The sequence shown here is derived from an EMBL/GenBank/DDBJ whole genome shotgun (WGS) entry which is preliminary data.</text>
</comment>
<name>A0ACB6RPF7_9PLEO</name>
<organism evidence="1 2">
    <name type="scientific">Macroventuria anomochaeta</name>
    <dbReference type="NCBI Taxonomy" id="301207"/>
    <lineage>
        <taxon>Eukaryota</taxon>
        <taxon>Fungi</taxon>
        <taxon>Dikarya</taxon>
        <taxon>Ascomycota</taxon>
        <taxon>Pezizomycotina</taxon>
        <taxon>Dothideomycetes</taxon>
        <taxon>Pleosporomycetidae</taxon>
        <taxon>Pleosporales</taxon>
        <taxon>Pleosporineae</taxon>
        <taxon>Didymellaceae</taxon>
        <taxon>Macroventuria</taxon>
    </lineage>
</organism>
<protein>
    <submittedName>
        <fullName evidence="1">Uncharacterized protein</fullName>
    </submittedName>
</protein>
<dbReference type="EMBL" id="MU006741">
    <property type="protein sequence ID" value="KAF2622822.1"/>
    <property type="molecule type" value="Genomic_DNA"/>
</dbReference>
<dbReference type="Proteomes" id="UP000799754">
    <property type="component" value="Unassembled WGS sequence"/>
</dbReference>
<evidence type="ECO:0000313" key="2">
    <source>
        <dbReference type="Proteomes" id="UP000799754"/>
    </source>
</evidence>
<accession>A0ACB6RPF7</accession>
<reference evidence="1" key="1">
    <citation type="journal article" date="2020" name="Stud. Mycol.">
        <title>101 Dothideomycetes genomes: a test case for predicting lifestyles and emergence of pathogens.</title>
        <authorList>
            <person name="Haridas S."/>
            <person name="Albert R."/>
            <person name="Binder M."/>
            <person name="Bloem J."/>
            <person name="Labutti K."/>
            <person name="Salamov A."/>
            <person name="Andreopoulos B."/>
            <person name="Baker S."/>
            <person name="Barry K."/>
            <person name="Bills G."/>
            <person name="Bluhm B."/>
            <person name="Cannon C."/>
            <person name="Castanera R."/>
            <person name="Culley D."/>
            <person name="Daum C."/>
            <person name="Ezra D."/>
            <person name="Gonzalez J."/>
            <person name="Henrissat B."/>
            <person name="Kuo A."/>
            <person name="Liang C."/>
            <person name="Lipzen A."/>
            <person name="Lutzoni F."/>
            <person name="Magnuson J."/>
            <person name="Mondo S."/>
            <person name="Nolan M."/>
            <person name="Ohm R."/>
            <person name="Pangilinan J."/>
            <person name="Park H.-J."/>
            <person name="Ramirez L."/>
            <person name="Alfaro M."/>
            <person name="Sun H."/>
            <person name="Tritt A."/>
            <person name="Yoshinaga Y."/>
            <person name="Zwiers L.-H."/>
            <person name="Turgeon B."/>
            <person name="Goodwin S."/>
            <person name="Spatafora J."/>
            <person name="Crous P."/>
            <person name="Grigoriev I."/>
        </authorList>
    </citation>
    <scope>NUCLEOTIDE SEQUENCE</scope>
    <source>
        <strain evidence="1">CBS 525.71</strain>
    </source>
</reference>
<keyword evidence="2" id="KW-1185">Reference proteome</keyword>
<sequence length="169" mass="17959">MAGGRCTLWSATNNAEGQSTRKTTGQEPGDHCNNAGQDGTPPAEATTPTHSSQMTGDSGVTPSGQPAHMTLPLQQRRQESQEPIAGDLQATVQQLLNALNHTKLSGAPASKIEIQQRQFNRAVQAVQRTQGGLVPGSRQPAFDEAGRIIQVLNNVQLKPKLGMETCRGL</sequence>
<proteinExistence type="predicted"/>